<evidence type="ECO:0000313" key="2">
    <source>
        <dbReference type="Proteomes" id="UP000078492"/>
    </source>
</evidence>
<dbReference type="InterPro" id="IPR043502">
    <property type="entry name" value="DNA/RNA_pol_sf"/>
</dbReference>
<keyword evidence="2" id="KW-1185">Reference proteome</keyword>
<organism evidence="1 2">
    <name type="scientific">Trachymyrmex cornetzi</name>
    <dbReference type="NCBI Taxonomy" id="471704"/>
    <lineage>
        <taxon>Eukaryota</taxon>
        <taxon>Metazoa</taxon>
        <taxon>Ecdysozoa</taxon>
        <taxon>Arthropoda</taxon>
        <taxon>Hexapoda</taxon>
        <taxon>Insecta</taxon>
        <taxon>Pterygota</taxon>
        <taxon>Neoptera</taxon>
        <taxon>Endopterygota</taxon>
        <taxon>Hymenoptera</taxon>
        <taxon>Apocrita</taxon>
        <taxon>Aculeata</taxon>
        <taxon>Formicoidea</taxon>
        <taxon>Formicidae</taxon>
        <taxon>Myrmicinae</taxon>
        <taxon>Trachymyrmex</taxon>
    </lineage>
</organism>
<proteinExistence type="predicted"/>
<dbReference type="STRING" id="471704.A0A151IRR2"/>
<gene>
    <name evidence="1" type="ORF">ALC57_18515</name>
</gene>
<dbReference type="Proteomes" id="UP000078492">
    <property type="component" value="Unassembled WGS sequence"/>
</dbReference>
<reference evidence="1 2" key="1">
    <citation type="submission" date="2015-09" db="EMBL/GenBank/DDBJ databases">
        <title>Trachymyrmex cornetzi WGS genome.</title>
        <authorList>
            <person name="Nygaard S."/>
            <person name="Hu H."/>
            <person name="Boomsma J."/>
            <person name="Zhang G."/>
        </authorList>
    </citation>
    <scope>NUCLEOTIDE SEQUENCE [LARGE SCALE GENOMIC DNA]</scope>
    <source>
        <strain evidence="1">Tcor2-1</strain>
        <tissue evidence="1">Whole body</tissue>
    </source>
</reference>
<dbReference type="GO" id="GO:0071897">
    <property type="term" value="P:DNA biosynthetic process"/>
    <property type="evidence" value="ECO:0007669"/>
    <property type="project" value="UniProtKB-ARBA"/>
</dbReference>
<name>A0A151IRR2_9HYME</name>
<dbReference type="AlphaFoldDB" id="A0A151IRR2"/>
<dbReference type="SUPFAM" id="SSF56672">
    <property type="entry name" value="DNA/RNA polymerases"/>
    <property type="match status" value="1"/>
</dbReference>
<protein>
    <submittedName>
        <fullName evidence="1">Uncharacterized protein</fullName>
    </submittedName>
</protein>
<evidence type="ECO:0000313" key="1">
    <source>
        <dbReference type="EMBL" id="KYN09372.1"/>
    </source>
</evidence>
<dbReference type="EMBL" id="KQ981115">
    <property type="protein sequence ID" value="KYN09372.1"/>
    <property type="molecule type" value="Genomic_DNA"/>
</dbReference>
<accession>A0A151IRR2</accession>
<sequence length="255" mass="29625">MDRDFNQAESDLLNQSHQIANLRECFAWIEECNELINQLEECNHVKHPRLSIGCRTMENVRNHIDVKLLTQCDGRYGAEAMIAKPNFHSRSVFSENLIAIEIRKLEVKFNKPIYVGMCILDISKVCLYEFHHEYSYRCIAKNVKLCTQTLIVSYRIECDDVYEQMKRDIIRFDTSDYSTDNVYGIPFANKKVPGLIKDENNGAILTEFVGLRAKMYALRVDGKKDTKKAKGVKSNIVARTITFDDYTRCLNLFKR</sequence>
<dbReference type="PANTHER" id="PTHR31511:SF12">
    <property type="entry name" value="RHO TERMINATION FACTOR N-TERMINAL DOMAIN-CONTAINING PROTEIN"/>
    <property type="match status" value="1"/>
</dbReference>
<dbReference type="PANTHER" id="PTHR31511">
    <property type="entry name" value="PROTEIN CBG23764"/>
    <property type="match status" value="1"/>
</dbReference>